<dbReference type="InterPro" id="IPR036005">
    <property type="entry name" value="Creatinase/aminopeptidase-like"/>
</dbReference>
<evidence type="ECO:0000259" key="1">
    <source>
        <dbReference type="Pfam" id="PF00557"/>
    </source>
</evidence>
<keyword evidence="2" id="KW-0645">Protease</keyword>
<feature type="domain" description="Peptidase M24" evidence="1">
    <location>
        <begin position="167"/>
        <end position="382"/>
    </location>
</feature>
<protein>
    <submittedName>
        <fullName evidence="2">Aminopeptidase P family protein</fullName>
    </submittedName>
</protein>
<dbReference type="AlphaFoldDB" id="A0A538SI29"/>
<keyword evidence="2" id="KW-0378">Hydrolase</keyword>
<dbReference type="InterPro" id="IPR000994">
    <property type="entry name" value="Pept_M24"/>
</dbReference>
<reference evidence="2 3" key="1">
    <citation type="journal article" date="2019" name="Nat. Microbiol.">
        <title>Mediterranean grassland soil C-N compound turnover is dependent on rainfall and depth, and is mediated by genomically divergent microorganisms.</title>
        <authorList>
            <person name="Diamond S."/>
            <person name="Andeer P.F."/>
            <person name="Li Z."/>
            <person name="Crits-Christoph A."/>
            <person name="Burstein D."/>
            <person name="Anantharaman K."/>
            <person name="Lane K.R."/>
            <person name="Thomas B.C."/>
            <person name="Pan C."/>
            <person name="Northen T.R."/>
            <person name="Banfield J.F."/>
        </authorList>
    </citation>
    <scope>NUCLEOTIDE SEQUENCE [LARGE SCALE GENOMIC DNA]</scope>
    <source>
        <strain evidence="2">WS_1</strain>
    </source>
</reference>
<evidence type="ECO:0000313" key="2">
    <source>
        <dbReference type="EMBL" id="TMQ51027.1"/>
    </source>
</evidence>
<evidence type="ECO:0000313" key="3">
    <source>
        <dbReference type="Proteomes" id="UP000316292"/>
    </source>
</evidence>
<comment type="caution">
    <text evidence="2">The sequence shown here is derived from an EMBL/GenBank/DDBJ whole genome shotgun (WGS) entry which is preliminary data.</text>
</comment>
<dbReference type="PANTHER" id="PTHR46112:SF8">
    <property type="entry name" value="CYTOPLASMIC PEPTIDASE PEPQ-RELATED"/>
    <property type="match status" value="1"/>
</dbReference>
<dbReference type="GO" id="GO:0004177">
    <property type="term" value="F:aminopeptidase activity"/>
    <property type="evidence" value="ECO:0007669"/>
    <property type="project" value="UniProtKB-KW"/>
</dbReference>
<dbReference type="Gene3D" id="3.90.230.10">
    <property type="entry name" value="Creatinase/methionine aminopeptidase superfamily"/>
    <property type="match status" value="1"/>
</dbReference>
<dbReference type="Pfam" id="PF00557">
    <property type="entry name" value="Peptidase_M24"/>
    <property type="match status" value="1"/>
</dbReference>
<keyword evidence="2" id="KW-0031">Aminopeptidase</keyword>
<gene>
    <name evidence="2" type="ORF">E6K71_01020</name>
</gene>
<dbReference type="SUPFAM" id="SSF55920">
    <property type="entry name" value="Creatinase/aminopeptidase"/>
    <property type="match status" value="1"/>
</dbReference>
<dbReference type="PANTHER" id="PTHR46112">
    <property type="entry name" value="AMINOPEPTIDASE"/>
    <property type="match status" value="1"/>
</dbReference>
<dbReference type="Proteomes" id="UP000316292">
    <property type="component" value="Unassembled WGS sequence"/>
</dbReference>
<dbReference type="InterPro" id="IPR050659">
    <property type="entry name" value="Peptidase_M24B"/>
</dbReference>
<proteinExistence type="predicted"/>
<organism evidence="2 3">
    <name type="scientific">Eiseniibacteriota bacterium</name>
    <dbReference type="NCBI Taxonomy" id="2212470"/>
    <lineage>
        <taxon>Bacteria</taxon>
        <taxon>Candidatus Eiseniibacteriota</taxon>
    </lineage>
</organism>
<sequence>MPAVETDTRSLGAQKLAQAQELLRECALDSWLLLVRESMERPDPNLHFFLDQEFTWNSYFLVTPGRTAALVATGDAPDLISSGLFEDLRTYKEGPRASLIQLLQELDPRTIGINVSQDDALADGLTAGLRDHLVESLAGTTYASRLTSAEKLLALLRGIKLPGEHALVKRAVEETEGMFDRASREFRIGMKASEIADLFHREADRAQTPTAWSRRYCPTVAVGAKAAVGHVRPADETIQKGCIVHVDFGILRDQYCSDLQRMWYAVGEGGGVPEPVSRAHAAIVGAIELAANALKPGIAGWEVDLKVREHLASLGYPEYPHALGHHLGRAVHDGGGVLGPRWERYGSAPFEVVREGNVYTLEPSIHLKGHGLVSLEEDVVVRASGAEFLSRFPRELPVLSLR</sequence>
<accession>A0A538SI29</accession>
<dbReference type="CDD" id="cd01066">
    <property type="entry name" value="APP_MetAP"/>
    <property type="match status" value="1"/>
</dbReference>
<dbReference type="EMBL" id="VBOR01000024">
    <property type="protein sequence ID" value="TMQ51027.1"/>
    <property type="molecule type" value="Genomic_DNA"/>
</dbReference>
<name>A0A538SI29_UNCEI</name>